<accession>A0A2X2DGJ7</accession>
<dbReference type="AlphaFoldDB" id="A0A2X2DGJ7"/>
<evidence type="ECO:0000313" key="2">
    <source>
        <dbReference type="Proteomes" id="UP000250443"/>
    </source>
</evidence>
<organism evidence="1 2">
    <name type="scientific">Pseudomonas luteola</name>
    <dbReference type="NCBI Taxonomy" id="47886"/>
    <lineage>
        <taxon>Bacteria</taxon>
        <taxon>Pseudomonadati</taxon>
        <taxon>Pseudomonadota</taxon>
        <taxon>Gammaproteobacteria</taxon>
        <taxon>Pseudomonadales</taxon>
        <taxon>Pseudomonadaceae</taxon>
        <taxon>Pseudomonas</taxon>
    </lineage>
</organism>
<sequence>MLQTRLPYFSKNLRGHSLELITGAVVGGAAGHVAGHHDSAGAAAGCAVGHHEANKKDKAKDTQSEQEIRCRAVRLLSGGTG</sequence>
<protein>
    <submittedName>
        <fullName evidence="1">Uncharacterized protein</fullName>
    </submittedName>
</protein>
<gene>
    <name evidence="1" type="ORF">NCTC11842_05640</name>
</gene>
<proteinExistence type="predicted"/>
<reference evidence="1 2" key="1">
    <citation type="submission" date="2018-06" db="EMBL/GenBank/DDBJ databases">
        <authorList>
            <consortium name="Pathogen Informatics"/>
            <person name="Doyle S."/>
        </authorList>
    </citation>
    <scope>NUCLEOTIDE SEQUENCE [LARGE SCALE GENOMIC DNA]</scope>
    <source>
        <strain evidence="1 2">NCTC11842</strain>
    </source>
</reference>
<dbReference type="RefSeq" id="WP_230382332.1">
    <property type="nucleotide sequence ID" value="NZ_FQYS01000015.1"/>
</dbReference>
<dbReference type="Proteomes" id="UP000250443">
    <property type="component" value="Unassembled WGS sequence"/>
</dbReference>
<name>A0A2X2DGJ7_PSELU</name>
<dbReference type="EMBL" id="UAUF01000015">
    <property type="protein sequence ID" value="SPZ16606.1"/>
    <property type="molecule type" value="Genomic_DNA"/>
</dbReference>
<evidence type="ECO:0000313" key="1">
    <source>
        <dbReference type="EMBL" id="SPZ16606.1"/>
    </source>
</evidence>